<dbReference type="GO" id="GO:0003677">
    <property type="term" value="F:DNA binding"/>
    <property type="evidence" value="ECO:0007669"/>
    <property type="project" value="InterPro"/>
</dbReference>
<dbReference type="InterPro" id="IPR050639">
    <property type="entry name" value="SSR_resolvase"/>
</dbReference>
<dbReference type="Gene3D" id="3.40.50.1390">
    <property type="entry name" value="Resolvase, N-terminal catalytic domain"/>
    <property type="match status" value="1"/>
</dbReference>
<dbReference type="InterPro" id="IPR006119">
    <property type="entry name" value="Resolv_N"/>
</dbReference>
<accession>A0A1G9NB60</accession>
<evidence type="ECO:0000259" key="1">
    <source>
        <dbReference type="PROSITE" id="PS51736"/>
    </source>
</evidence>
<dbReference type="AlphaFoldDB" id="A0A1G9NB60"/>
<dbReference type="PROSITE" id="PS51736">
    <property type="entry name" value="RECOMBINASES_3"/>
    <property type="match status" value="1"/>
</dbReference>
<organism evidence="2 3">
    <name type="scientific">Aliiruegeria lutimaris</name>
    <dbReference type="NCBI Taxonomy" id="571298"/>
    <lineage>
        <taxon>Bacteria</taxon>
        <taxon>Pseudomonadati</taxon>
        <taxon>Pseudomonadota</taxon>
        <taxon>Alphaproteobacteria</taxon>
        <taxon>Rhodobacterales</taxon>
        <taxon>Roseobacteraceae</taxon>
        <taxon>Aliiruegeria</taxon>
    </lineage>
</organism>
<dbReference type="PANTHER" id="PTHR30461:SF23">
    <property type="entry name" value="DNA RECOMBINASE-RELATED"/>
    <property type="match status" value="1"/>
</dbReference>
<keyword evidence="3" id="KW-1185">Reference proteome</keyword>
<proteinExistence type="predicted"/>
<dbReference type="OrthoDB" id="7277848at2"/>
<dbReference type="SUPFAM" id="SSF53041">
    <property type="entry name" value="Resolvase-like"/>
    <property type="match status" value="1"/>
</dbReference>
<dbReference type="Gene3D" id="3.90.1750.20">
    <property type="entry name" value="Putative Large Serine Recombinase, Chain B, Domain 2"/>
    <property type="match status" value="1"/>
</dbReference>
<dbReference type="InterPro" id="IPR038109">
    <property type="entry name" value="DNA_bind_recomb_sf"/>
</dbReference>
<gene>
    <name evidence="2" type="ORF">SAMN04488026_11209</name>
</gene>
<dbReference type="STRING" id="571298.SAMN04488026_11209"/>
<dbReference type="GO" id="GO:0000150">
    <property type="term" value="F:DNA strand exchange activity"/>
    <property type="evidence" value="ECO:0007669"/>
    <property type="project" value="InterPro"/>
</dbReference>
<evidence type="ECO:0000313" key="2">
    <source>
        <dbReference type="EMBL" id="SDL83766.1"/>
    </source>
</evidence>
<dbReference type="Proteomes" id="UP000199382">
    <property type="component" value="Unassembled WGS sequence"/>
</dbReference>
<dbReference type="CDD" id="cd03768">
    <property type="entry name" value="SR_ResInv"/>
    <property type="match status" value="1"/>
</dbReference>
<sequence length="254" mass="28065">MARIRCAIYTRKSSEEGLDQDFNSLDAQREACEAYIASQRHEGWVLLKAHYDDGGISGGTLERPALQRLMADVDAGMIDQIVVYKIDRLTRSLPDFAKLVDRLDAAQASFVSVTQAFNTATSMGRLTLNVLLSFAQFEREVTADRIRDKIAASKKKGLWMCGYVPLGYDKAGRTLVINEAEARTVRKVFALYDEHRALNQVAREASRIGLRSKRYVTQSGNCPGGNVMSRGVARTCGHAPRGRNTARSGATRSS</sequence>
<reference evidence="2 3" key="1">
    <citation type="submission" date="2016-10" db="EMBL/GenBank/DDBJ databases">
        <authorList>
            <person name="de Groot N.N."/>
        </authorList>
    </citation>
    <scope>NUCLEOTIDE SEQUENCE [LARGE SCALE GENOMIC DNA]</scope>
    <source>
        <strain evidence="2 3">DSM 25294</strain>
    </source>
</reference>
<evidence type="ECO:0000313" key="3">
    <source>
        <dbReference type="Proteomes" id="UP000199382"/>
    </source>
</evidence>
<feature type="domain" description="Resolvase/invertase-type recombinase catalytic" evidence="1">
    <location>
        <begin position="5"/>
        <end position="157"/>
    </location>
</feature>
<dbReference type="Pfam" id="PF00239">
    <property type="entry name" value="Resolvase"/>
    <property type="match status" value="1"/>
</dbReference>
<dbReference type="InterPro" id="IPR036162">
    <property type="entry name" value="Resolvase-like_N_sf"/>
</dbReference>
<dbReference type="SMART" id="SM00857">
    <property type="entry name" value="Resolvase"/>
    <property type="match status" value="1"/>
</dbReference>
<protein>
    <submittedName>
        <fullName evidence="2">Site-specific DNA recombinase</fullName>
    </submittedName>
</protein>
<name>A0A1G9NB60_9RHOB</name>
<dbReference type="EMBL" id="FNEK01000120">
    <property type="protein sequence ID" value="SDL83766.1"/>
    <property type="molecule type" value="Genomic_DNA"/>
</dbReference>
<dbReference type="PANTHER" id="PTHR30461">
    <property type="entry name" value="DNA-INVERTASE FROM LAMBDOID PROPHAGE"/>
    <property type="match status" value="1"/>
</dbReference>